<evidence type="ECO:0000256" key="1">
    <source>
        <dbReference type="ARBA" id="ARBA00003318"/>
    </source>
</evidence>
<dbReference type="PROSITE" id="PS00194">
    <property type="entry name" value="THIOREDOXIN_1"/>
    <property type="match status" value="1"/>
</dbReference>
<dbReference type="STRING" id="1133849.O3I_003330"/>
<dbReference type="PANTHER" id="PTHR45663">
    <property type="entry name" value="GEO12009P1"/>
    <property type="match status" value="1"/>
</dbReference>
<dbReference type="InterPro" id="IPR017937">
    <property type="entry name" value="Thioredoxin_CS"/>
</dbReference>
<keyword evidence="6" id="KW-0676">Redox-active center</keyword>
<comment type="similarity">
    <text evidence="2">Belongs to the thioredoxin family.</text>
</comment>
<evidence type="ECO:0000313" key="9">
    <source>
        <dbReference type="Proteomes" id="UP000006304"/>
    </source>
</evidence>
<dbReference type="Proteomes" id="UP000006304">
    <property type="component" value="Chromosome"/>
</dbReference>
<keyword evidence="4" id="KW-0249">Electron transport</keyword>
<reference evidence="8 9" key="1">
    <citation type="journal article" date="2012" name="J. Bacteriol.">
        <title>Complete genome sequence of Nocardia brasiliensis HUJEG-1.</title>
        <authorList>
            <person name="Vera-Cabrera L."/>
            <person name="Ortiz-Lopez R."/>
            <person name="Elizondo-Gonzalez R."/>
            <person name="Perez-Maya A.A."/>
            <person name="Ocampo-Candiani J."/>
        </authorList>
    </citation>
    <scope>NUCLEOTIDE SEQUENCE [LARGE SCALE GENOMIC DNA]</scope>
    <source>
        <strain evidence="9">ATCC 700358</strain>
    </source>
</reference>
<dbReference type="RefSeq" id="WP_014981489.1">
    <property type="nucleotide sequence ID" value="NC_018681.1"/>
</dbReference>
<dbReference type="InterPro" id="IPR013766">
    <property type="entry name" value="Thioredoxin_domain"/>
</dbReference>
<evidence type="ECO:0000256" key="5">
    <source>
        <dbReference type="ARBA" id="ARBA00023157"/>
    </source>
</evidence>
<evidence type="ECO:0000256" key="3">
    <source>
        <dbReference type="ARBA" id="ARBA00022448"/>
    </source>
</evidence>
<dbReference type="KEGG" id="nbr:O3I_003330"/>
<name>K0ENQ3_NOCB7</name>
<proteinExistence type="inferred from homology"/>
<comment type="function">
    <text evidence="1">Participates in various redox reactions through the reversible oxidation of its active center dithiol to a disulfide and catalyzes dithiol-disulfide exchange reactions.</text>
</comment>
<dbReference type="InterPro" id="IPR036249">
    <property type="entry name" value="Thioredoxin-like_sf"/>
</dbReference>
<dbReference type="Gene3D" id="3.40.30.10">
    <property type="entry name" value="Glutaredoxin"/>
    <property type="match status" value="1"/>
</dbReference>
<feature type="domain" description="Thioredoxin" evidence="7">
    <location>
        <begin position="28"/>
        <end position="156"/>
    </location>
</feature>
<dbReference type="AlphaFoldDB" id="K0ENQ3"/>
<dbReference type="Pfam" id="PF00085">
    <property type="entry name" value="Thioredoxin"/>
    <property type="match status" value="1"/>
</dbReference>
<dbReference type="eggNOG" id="COG0526">
    <property type="taxonomic scope" value="Bacteria"/>
</dbReference>
<protein>
    <submittedName>
        <fullName evidence="8">Putative thioredoxin</fullName>
    </submittedName>
</protein>
<dbReference type="GO" id="GO:0005829">
    <property type="term" value="C:cytosol"/>
    <property type="evidence" value="ECO:0007669"/>
    <property type="project" value="TreeGrafter"/>
</dbReference>
<dbReference type="HOGENOM" id="CLU_091304_2_1_11"/>
<accession>K0ENQ3</accession>
<evidence type="ECO:0000313" key="8">
    <source>
        <dbReference type="EMBL" id="AFT98628.1"/>
    </source>
</evidence>
<evidence type="ECO:0000259" key="7">
    <source>
        <dbReference type="PROSITE" id="PS51352"/>
    </source>
</evidence>
<dbReference type="GO" id="GO:0045454">
    <property type="term" value="P:cell redox homeostasis"/>
    <property type="evidence" value="ECO:0007669"/>
    <property type="project" value="TreeGrafter"/>
</dbReference>
<dbReference type="PANTHER" id="PTHR45663:SF11">
    <property type="entry name" value="GEO12009P1"/>
    <property type="match status" value="1"/>
</dbReference>
<keyword evidence="3" id="KW-0813">Transport</keyword>
<dbReference type="SUPFAM" id="SSF52833">
    <property type="entry name" value="Thioredoxin-like"/>
    <property type="match status" value="1"/>
</dbReference>
<evidence type="ECO:0000256" key="2">
    <source>
        <dbReference type="ARBA" id="ARBA00008987"/>
    </source>
</evidence>
<dbReference type="GO" id="GO:0015035">
    <property type="term" value="F:protein-disulfide reductase activity"/>
    <property type="evidence" value="ECO:0007669"/>
    <property type="project" value="TreeGrafter"/>
</dbReference>
<evidence type="ECO:0000256" key="6">
    <source>
        <dbReference type="ARBA" id="ARBA00023284"/>
    </source>
</evidence>
<dbReference type="PROSITE" id="PS51352">
    <property type="entry name" value="THIOREDOXIN_2"/>
    <property type="match status" value="1"/>
</dbReference>
<dbReference type="CDD" id="cd02947">
    <property type="entry name" value="TRX_family"/>
    <property type="match status" value="1"/>
</dbReference>
<keyword evidence="9" id="KW-1185">Reference proteome</keyword>
<evidence type="ECO:0000256" key="4">
    <source>
        <dbReference type="ARBA" id="ARBA00022982"/>
    </source>
</evidence>
<gene>
    <name evidence="8" type="ORF">O3I_003330</name>
</gene>
<sequence>MIEITILAVVLLAALAVGLLLRRRDGKVRAADPRPRAFATRKRSDLETGSARADLLASVGVTGTGPAVLHFSADWCGPCAAVRRVVADVTGQLAESPQPPLDIEIDIDAEPVLAKELNVLSLPTTFVFDTEGRERFRISGVPKVTDLRSALEPLTVAA</sequence>
<keyword evidence="5" id="KW-1015">Disulfide bond</keyword>
<organism evidence="8 9">
    <name type="scientific">Nocardia brasiliensis (strain ATCC 700358 / HUJEG-1)</name>
    <dbReference type="NCBI Taxonomy" id="1133849"/>
    <lineage>
        <taxon>Bacteria</taxon>
        <taxon>Bacillati</taxon>
        <taxon>Actinomycetota</taxon>
        <taxon>Actinomycetes</taxon>
        <taxon>Mycobacteriales</taxon>
        <taxon>Nocardiaceae</taxon>
        <taxon>Nocardia</taxon>
    </lineage>
</organism>
<dbReference type="EMBL" id="CP003876">
    <property type="protein sequence ID" value="AFT98628.1"/>
    <property type="molecule type" value="Genomic_DNA"/>
</dbReference>